<evidence type="ECO:0000313" key="4">
    <source>
        <dbReference type="Proteomes" id="UP000322667"/>
    </source>
</evidence>
<reference evidence="3 4" key="1">
    <citation type="submission" date="2019-07" db="EMBL/GenBank/DDBJ databases">
        <title>WGS assembly of Gossypium tomentosum.</title>
        <authorList>
            <person name="Chen Z.J."/>
            <person name="Sreedasyam A."/>
            <person name="Ando A."/>
            <person name="Song Q."/>
            <person name="De L."/>
            <person name="Hulse-Kemp A."/>
            <person name="Ding M."/>
            <person name="Ye W."/>
            <person name="Kirkbride R."/>
            <person name="Jenkins J."/>
            <person name="Plott C."/>
            <person name="Lovell J."/>
            <person name="Lin Y.-M."/>
            <person name="Vaughn R."/>
            <person name="Liu B."/>
            <person name="Li W."/>
            <person name="Simpson S."/>
            <person name="Scheffler B."/>
            <person name="Saski C."/>
            <person name="Grover C."/>
            <person name="Hu G."/>
            <person name="Conover J."/>
            <person name="Carlson J."/>
            <person name="Shu S."/>
            <person name="Boston L."/>
            <person name="Williams M."/>
            <person name="Peterson D."/>
            <person name="Mcgee K."/>
            <person name="Jones D."/>
            <person name="Wendel J."/>
            <person name="Stelly D."/>
            <person name="Grimwood J."/>
            <person name="Schmutz J."/>
        </authorList>
    </citation>
    <scope>NUCLEOTIDE SEQUENCE [LARGE SCALE GENOMIC DNA]</scope>
    <source>
        <strain evidence="3">7179.01</strain>
    </source>
</reference>
<accession>A0A5D2R0Q9</accession>
<sequence length="665" mass="75451">MARPTQVSSSSKTSQQSMRNEHWMFDDAMNERIRSTHVPDGRVVDVTPVLQVTRNVLRHIIPNINLSMNGHIDASDDQTSLSAVDGALDALHKICCELSCKCSKGGDAHATTMAIFNMLSSYSWGAKVVLTIAAFAVNFGEFWLTAQLCTSNSLAKSVALLKKPYILEHSQTLKTHFDALSNLINAMVDVTKCIVELTELPSKYISIDEPPFSTAMAHIHTATYWIISSVIVCTRFTTSTSEAWELSSLTHKVSSIHEHLQSQLCLCYERIDEKKLMEAFAHFKRTIETPQVDNLMILQNIFGKEENLLNLDRAEVYINVLRRKYVLLLISDIDISKEEIRVLEVVYKERLPIVDRTTWNNGYQEKFSTLQSIMSWYTVSHHVAIEPAVIKYIREEWGFVKKPITVTLNPQGKVLCPNALSMMWIWGNSAFPFSSEKEESFWKAKPWTLDLIVGHLETNLPTWKVVCFYGGVKMEWIESFTTATKGVANALDIGIEMVYVRKKNARERGKKITDHQNFNEVQQILPTSSGTTKYISLQNISETLQIGRKNNALSREWNVYILIIENDVLKQEVMTMLGYDSSKNGWAVFYTGSGEMVKANGEKEKLAKQMGFIPALRKKLEGVIQYHHCTRLILPSNGGRILERVQCAECGCPMELNFLYRCCAE</sequence>
<feature type="domain" description="Sieve element occlusion N-terminal" evidence="1">
    <location>
        <begin position="26"/>
        <end position="290"/>
    </location>
</feature>
<feature type="domain" description="Sieve element occlusion C-terminal" evidence="2">
    <location>
        <begin position="437"/>
        <end position="663"/>
    </location>
</feature>
<dbReference type="Proteomes" id="UP000322667">
    <property type="component" value="Chromosome A03"/>
</dbReference>
<dbReference type="InterPro" id="IPR027944">
    <property type="entry name" value="SEO_C"/>
</dbReference>
<evidence type="ECO:0000259" key="2">
    <source>
        <dbReference type="Pfam" id="PF14577"/>
    </source>
</evidence>
<dbReference type="PANTHER" id="PTHR33232">
    <property type="entry name" value="PROTEIN SIEVE ELEMENT OCCLUSION B-LIKE"/>
    <property type="match status" value="1"/>
</dbReference>
<evidence type="ECO:0008006" key="5">
    <source>
        <dbReference type="Google" id="ProtNLM"/>
    </source>
</evidence>
<gene>
    <name evidence="3" type="ORF">ES332_A03G012100v1</name>
</gene>
<dbReference type="GO" id="GO:0010088">
    <property type="term" value="P:phloem development"/>
    <property type="evidence" value="ECO:0007669"/>
    <property type="project" value="InterPro"/>
</dbReference>
<dbReference type="AlphaFoldDB" id="A0A5D2R0Q9"/>
<organism evidence="3 4">
    <name type="scientific">Gossypium tomentosum</name>
    <name type="common">Hawaiian cotton</name>
    <name type="synonym">Gossypium sandvicense</name>
    <dbReference type="NCBI Taxonomy" id="34277"/>
    <lineage>
        <taxon>Eukaryota</taxon>
        <taxon>Viridiplantae</taxon>
        <taxon>Streptophyta</taxon>
        <taxon>Embryophyta</taxon>
        <taxon>Tracheophyta</taxon>
        <taxon>Spermatophyta</taxon>
        <taxon>Magnoliopsida</taxon>
        <taxon>eudicotyledons</taxon>
        <taxon>Gunneridae</taxon>
        <taxon>Pentapetalae</taxon>
        <taxon>rosids</taxon>
        <taxon>malvids</taxon>
        <taxon>Malvales</taxon>
        <taxon>Malvaceae</taxon>
        <taxon>Malvoideae</taxon>
        <taxon>Gossypium</taxon>
    </lineage>
</organism>
<dbReference type="EMBL" id="CM017612">
    <property type="protein sequence ID" value="TYI34477.1"/>
    <property type="molecule type" value="Genomic_DNA"/>
</dbReference>
<protein>
    <recommendedName>
        <fullName evidence="5">Sieve element occlusion N-terminal domain-containing protein</fullName>
    </recommendedName>
</protein>
<dbReference type="Pfam" id="PF14576">
    <property type="entry name" value="SEO_N"/>
    <property type="match status" value="1"/>
</dbReference>
<evidence type="ECO:0000313" key="3">
    <source>
        <dbReference type="EMBL" id="TYI34477.1"/>
    </source>
</evidence>
<dbReference type="InterPro" id="IPR027942">
    <property type="entry name" value="SEO_N"/>
</dbReference>
<dbReference type="Pfam" id="PF14577">
    <property type="entry name" value="SEO_C"/>
    <property type="match status" value="1"/>
</dbReference>
<dbReference type="InterPro" id="IPR039299">
    <property type="entry name" value="SEOA"/>
</dbReference>
<keyword evidence="4" id="KW-1185">Reference proteome</keyword>
<dbReference type="PANTHER" id="PTHR33232:SF12">
    <property type="entry name" value="PROTEIN SIEVE ELEMENT OCCLUSION B-LIKE"/>
    <property type="match status" value="1"/>
</dbReference>
<evidence type="ECO:0000259" key="1">
    <source>
        <dbReference type="Pfam" id="PF14576"/>
    </source>
</evidence>
<proteinExistence type="predicted"/>
<name>A0A5D2R0Q9_GOSTO</name>